<keyword evidence="5" id="KW-0378">Hydrolase</keyword>
<keyword evidence="5 8" id="KW-0645">Protease</keyword>
<feature type="disulfide bond" evidence="4">
    <location>
        <begin position="388"/>
        <end position="421"/>
    </location>
</feature>
<evidence type="ECO:0000256" key="2">
    <source>
        <dbReference type="ARBA" id="ARBA00022750"/>
    </source>
</evidence>
<feature type="active site" evidence="3">
    <location>
        <position position="154"/>
    </location>
</feature>
<evidence type="ECO:0000256" key="4">
    <source>
        <dbReference type="PIRSR" id="PIRSR601461-2"/>
    </source>
</evidence>
<dbReference type="SUPFAM" id="SSF50630">
    <property type="entry name" value="Acid proteases"/>
    <property type="match status" value="1"/>
</dbReference>
<keyword evidence="6" id="KW-0732">Signal</keyword>
<dbReference type="GO" id="GO:0006508">
    <property type="term" value="P:proteolysis"/>
    <property type="evidence" value="ECO:0007669"/>
    <property type="project" value="UniProtKB-KW"/>
</dbReference>
<accession>A0A167MG79</accession>
<dbReference type="EMBL" id="KV417283">
    <property type="protein sequence ID" value="KZO96681.1"/>
    <property type="molecule type" value="Genomic_DNA"/>
</dbReference>
<dbReference type="Gene3D" id="2.40.70.10">
    <property type="entry name" value="Acid Proteases"/>
    <property type="match status" value="2"/>
</dbReference>
<sequence length="462" mass="48686">MSRIARFATTLLLILPLVCAAPFSPRPSNGLALPLKRAQRSQTDVPREIAHRQIIHSDLKRFAKFANSAAPNEAQMADTISQSAVELGLYTDYMYNATIRKVLPGSSTKRAVTMADPASDPKASEGLDIDGNDGLYLASVMIGTPSKEFLIMMDSGSGDFWVGATGCQIMVADSNGNIEGTDQPCASSHPYLGSTTSSTLVNTKVSFEDFYGTGGVSGVIVSDQVELAGFAMPNYKFGMATLEEAIFSGMSGDGLMGLSKSSLSQMGLPSPAQYLYNGGAIPEPITSIKISRLSDGLNDGEITFGSLDTTKYVADTLVTLSADNSGFWIGTADGVTVNGNSVGTLSVSSVVFDTGTSYLYGPLNDVRNIYAQIPGSVENPDQSFYIPCDASASVAFTFGGQNFSIDPRDLVTFQATASNMCATTIGGSGGNPTSWLLGDTFLKNVYISLNEKANTIQLAKLA</sequence>
<proteinExistence type="inferred from homology"/>
<dbReference type="InterPro" id="IPR034164">
    <property type="entry name" value="Pepsin-like_dom"/>
</dbReference>
<dbReference type="OrthoDB" id="2747330at2759"/>
<dbReference type="PANTHER" id="PTHR47966:SF75">
    <property type="entry name" value="ENDOPEPTIDASE (CTSD), PUTATIVE (AFU_ORTHOLOGUE AFUA_4G07040)-RELATED"/>
    <property type="match status" value="1"/>
</dbReference>
<dbReference type="InterPro" id="IPR001969">
    <property type="entry name" value="Aspartic_peptidase_AS"/>
</dbReference>
<dbReference type="PRINTS" id="PR00792">
    <property type="entry name" value="PEPSIN"/>
</dbReference>
<dbReference type="PANTHER" id="PTHR47966">
    <property type="entry name" value="BETA-SITE APP-CLEAVING ENZYME, ISOFORM A-RELATED"/>
    <property type="match status" value="1"/>
</dbReference>
<keyword evidence="2 5" id="KW-0064">Aspartyl protease</keyword>
<dbReference type="PROSITE" id="PS00141">
    <property type="entry name" value="ASP_PROTEASE"/>
    <property type="match status" value="1"/>
</dbReference>
<evidence type="ECO:0000313" key="8">
    <source>
        <dbReference type="EMBL" id="KZO96681.1"/>
    </source>
</evidence>
<dbReference type="InterPro" id="IPR001461">
    <property type="entry name" value="Aspartic_peptidase_A1"/>
</dbReference>
<feature type="chain" id="PRO_5007890341" evidence="6">
    <location>
        <begin position="21"/>
        <end position="462"/>
    </location>
</feature>
<keyword evidence="4" id="KW-1015">Disulfide bond</keyword>
<keyword evidence="9" id="KW-1185">Reference proteome</keyword>
<dbReference type="InterPro" id="IPR033121">
    <property type="entry name" value="PEPTIDASE_A1"/>
</dbReference>
<dbReference type="Proteomes" id="UP000076738">
    <property type="component" value="Unassembled WGS sequence"/>
</dbReference>
<evidence type="ECO:0000313" key="9">
    <source>
        <dbReference type="Proteomes" id="UP000076738"/>
    </source>
</evidence>
<feature type="domain" description="Peptidase A1" evidence="7">
    <location>
        <begin position="136"/>
        <end position="459"/>
    </location>
</feature>
<feature type="active site" evidence="3">
    <location>
        <position position="353"/>
    </location>
</feature>
<dbReference type="AlphaFoldDB" id="A0A167MG79"/>
<feature type="disulfide bond" evidence="4">
    <location>
        <begin position="167"/>
        <end position="185"/>
    </location>
</feature>
<evidence type="ECO:0000259" key="7">
    <source>
        <dbReference type="PROSITE" id="PS51767"/>
    </source>
</evidence>
<evidence type="ECO:0000256" key="6">
    <source>
        <dbReference type="SAM" id="SignalP"/>
    </source>
</evidence>
<evidence type="ECO:0000256" key="1">
    <source>
        <dbReference type="ARBA" id="ARBA00007447"/>
    </source>
</evidence>
<dbReference type="PROSITE" id="PS51767">
    <property type="entry name" value="PEPTIDASE_A1"/>
    <property type="match status" value="1"/>
</dbReference>
<name>A0A167MG79_CALVF</name>
<comment type="similarity">
    <text evidence="1 5">Belongs to the peptidase A1 family.</text>
</comment>
<reference evidence="8 9" key="1">
    <citation type="journal article" date="2016" name="Mol. Biol. Evol.">
        <title>Comparative Genomics of Early-Diverging Mushroom-Forming Fungi Provides Insights into the Origins of Lignocellulose Decay Capabilities.</title>
        <authorList>
            <person name="Nagy L.G."/>
            <person name="Riley R."/>
            <person name="Tritt A."/>
            <person name="Adam C."/>
            <person name="Daum C."/>
            <person name="Floudas D."/>
            <person name="Sun H."/>
            <person name="Yadav J.S."/>
            <person name="Pangilinan J."/>
            <person name="Larsson K.H."/>
            <person name="Matsuura K."/>
            <person name="Barry K."/>
            <person name="Labutti K."/>
            <person name="Kuo R."/>
            <person name="Ohm R.A."/>
            <person name="Bhattacharya S.S."/>
            <person name="Shirouzu T."/>
            <person name="Yoshinaga Y."/>
            <person name="Martin F.M."/>
            <person name="Grigoriev I.V."/>
            <person name="Hibbett D.S."/>
        </authorList>
    </citation>
    <scope>NUCLEOTIDE SEQUENCE [LARGE SCALE GENOMIC DNA]</scope>
    <source>
        <strain evidence="8 9">TUFC12733</strain>
    </source>
</reference>
<dbReference type="InterPro" id="IPR021109">
    <property type="entry name" value="Peptidase_aspartic_dom_sf"/>
</dbReference>
<evidence type="ECO:0000256" key="5">
    <source>
        <dbReference type="RuleBase" id="RU000454"/>
    </source>
</evidence>
<organism evidence="8 9">
    <name type="scientific">Calocera viscosa (strain TUFC12733)</name>
    <dbReference type="NCBI Taxonomy" id="1330018"/>
    <lineage>
        <taxon>Eukaryota</taxon>
        <taxon>Fungi</taxon>
        <taxon>Dikarya</taxon>
        <taxon>Basidiomycota</taxon>
        <taxon>Agaricomycotina</taxon>
        <taxon>Dacrymycetes</taxon>
        <taxon>Dacrymycetales</taxon>
        <taxon>Dacrymycetaceae</taxon>
        <taxon>Calocera</taxon>
    </lineage>
</organism>
<protein>
    <submittedName>
        <fullName evidence="8">Acid protease</fullName>
    </submittedName>
</protein>
<evidence type="ECO:0000256" key="3">
    <source>
        <dbReference type="PIRSR" id="PIRSR601461-1"/>
    </source>
</evidence>
<feature type="signal peptide" evidence="6">
    <location>
        <begin position="1"/>
        <end position="20"/>
    </location>
</feature>
<dbReference type="GO" id="GO:0004190">
    <property type="term" value="F:aspartic-type endopeptidase activity"/>
    <property type="evidence" value="ECO:0007669"/>
    <property type="project" value="UniProtKB-KW"/>
</dbReference>
<dbReference type="CDD" id="cd05471">
    <property type="entry name" value="pepsin_like"/>
    <property type="match status" value="1"/>
</dbReference>
<dbReference type="Pfam" id="PF00026">
    <property type="entry name" value="Asp"/>
    <property type="match status" value="1"/>
</dbReference>
<gene>
    <name evidence="8" type="ORF">CALVIDRAFT_555047</name>
</gene>